<comment type="similarity">
    <text evidence="1">Belongs to the SCO1/2 family.</text>
</comment>
<accession>A0ABX0XQU1</accession>
<dbReference type="RefSeq" id="WP_245196916.1">
    <property type="nucleotide sequence ID" value="NZ_JAATJE010000002.1"/>
</dbReference>
<dbReference type="InterPro" id="IPR003782">
    <property type="entry name" value="SCO1/SenC"/>
</dbReference>
<reference evidence="5 6" key="1">
    <citation type="submission" date="2020-03" db="EMBL/GenBank/DDBJ databases">
        <title>Genomic Encyclopedia of Type Strains, Phase IV (KMG-IV): sequencing the most valuable type-strain genomes for metagenomic binning, comparative biology and taxonomic classification.</title>
        <authorList>
            <person name="Goeker M."/>
        </authorList>
    </citation>
    <scope>NUCLEOTIDE SEQUENCE [LARGE SCALE GENOMIC DNA]</scope>
    <source>
        <strain evidence="5 6">DSM 27651</strain>
    </source>
</reference>
<sequence>MAVPRMNALRILVASALIGAGLPACTAGGADAAPEVAPLAGTKIGGPFTLVNGDGQTVTDRDFAGKYRLMYFGYTFCPDVCPVDMQRLAAGYRKLAKEDPARAARLQPIFVTVDPQRDTPAVVKQFTAAFDPRFVGLTGSPEAIARVADAYLIPYAKREGATPGSYLVDHGRQAYLMAPDGSPVALIPQDGTPDEIVAELQRWMR</sequence>
<proteinExistence type="inferred from homology"/>
<evidence type="ECO:0000256" key="2">
    <source>
        <dbReference type="ARBA" id="ARBA00023008"/>
    </source>
</evidence>
<gene>
    <name evidence="5" type="ORF">GGR88_002555</name>
</gene>
<dbReference type="PANTHER" id="PTHR12151">
    <property type="entry name" value="ELECTRON TRANSPORT PROTIN SCO1/SENC FAMILY MEMBER"/>
    <property type="match status" value="1"/>
</dbReference>
<comment type="caution">
    <text evidence="5">The sequence shown here is derived from an EMBL/GenBank/DDBJ whole genome shotgun (WGS) entry which is preliminary data.</text>
</comment>
<dbReference type="PANTHER" id="PTHR12151:SF25">
    <property type="entry name" value="LINALOOL DEHYDRATASE_ISOMERASE DOMAIN-CONTAINING PROTEIN"/>
    <property type="match status" value="1"/>
</dbReference>
<evidence type="ECO:0000313" key="5">
    <source>
        <dbReference type="EMBL" id="NJC35041.1"/>
    </source>
</evidence>
<dbReference type="CDD" id="cd02968">
    <property type="entry name" value="SCO"/>
    <property type="match status" value="1"/>
</dbReference>
<protein>
    <submittedName>
        <fullName evidence="5">Protein SCO1/2</fullName>
    </submittedName>
</protein>
<dbReference type="Pfam" id="PF02630">
    <property type="entry name" value="SCO1-SenC"/>
    <property type="match status" value="1"/>
</dbReference>
<evidence type="ECO:0000313" key="6">
    <source>
        <dbReference type="Proteomes" id="UP000734218"/>
    </source>
</evidence>
<organism evidence="5 6">
    <name type="scientific">Sphingomonas jejuensis</name>
    <dbReference type="NCBI Taxonomy" id="904715"/>
    <lineage>
        <taxon>Bacteria</taxon>
        <taxon>Pseudomonadati</taxon>
        <taxon>Pseudomonadota</taxon>
        <taxon>Alphaproteobacteria</taxon>
        <taxon>Sphingomonadales</taxon>
        <taxon>Sphingomonadaceae</taxon>
        <taxon>Sphingomonas</taxon>
    </lineage>
</organism>
<evidence type="ECO:0000256" key="1">
    <source>
        <dbReference type="ARBA" id="ARBA00010996"/>
    </source>
</evidence>
<feature type="domain" description="Thioredoxin" evidence="4">
    <location>
        <begin position="16"/>
        <end position="205"/>
    </location>
</feature>
<keyword evidence="3" id="KW-0732">Signal</keyword>
<evidence type="ECO:0000256" key="3">
    <source>
        <dbReference type="SAM" id="SignalP"/>
    </source>
</evidence>
<dbReference type="EMBL" id="JAATJE010000002">
    <property type="protein sequence ID" value="NJC35041.1"/>
    <property type="molecule type" value="Genomic_DNA"/>
</dbReference>
<dbReference type="InterPro" id="IPR036249">
    <property type="entry name" value="Thioredoxin-like_sf"/>
</dbReference>
<feature type="signal peptide" evidence="3">
    <location>
        <begin position="1"/>
        <end position="26"/>
    </location>
</feature>
<dbReference type="SUPFAM" id="SSF52833">
    <property type="entry name" value="Thioredoxin-like"/>
    <property type="match status" value="1"/>
</dbReference>
<keyword evidence="6" id="KW-1185">Reference proteome</keyword>
<feature type="chain" id="PRO_5045263986" evidence="3">
    <location>
        <begin position="27"/>
        <end position="205"/>
    </location>
</feature>
<dbReference type="PROSITE" id="PS51352">
    <property type="entry name" value="THIOREDOXIN_2"/>
    <property type="match status" value="1"/>
</dbReference>
<dbReference type="Gene3D" id="3.40.30.10">
    <property type="entry name" value="Glutaredoxin"/>
    <property type="match status" value="1"/>
</dbReference>
<keyword evidence="2" id="KW-0186">Copper</keyword>
<dbReference type="InterPro" id="IPR013766">
    <property type="entry name" value="Thioredoxin_domain"/>
</dbReference>
<dbReference type="Proteomes" id="UP000734218">
    <property type="component" value="Unassembled WGS sequence"/>
</dbReference>
<evidence type="ECO:0000259" key="4">
    <source>
        <dbReference type="PROSITE" id="PS51352"/>
    </source>
</evidence>
<name>A0ABX0XQU1_9SPHN</name>